<evidence type="ECO:0000256" key="2">
    <source>
        <dbReference type="ARBA" id="ARBA00012980"/>
    </source>
</evidence>
<dbReference type="PANTHER" id="PTHR10344:SF4">
    <property type="entry name" value="UMP-CMP KINASE 2, MITOCHONDRIAL"/>
    <property type="match status" value="1"/>
</dbReference>
<evidence type="ECO:0000256" key="7">
    <source>
        <dbReference type="ARBA" id="ARBA00022777"/>
    </source>
</evidence>
<reference evidence="14 15" key="1">
    <citation type="journal article" date="2008" name="Biol. Direct">
        <title>Complete genome sequence of the extremely acidophilic methanotroph isolate V4, Methylacidiphilum infernorum, a representative of the bacterial phylum Verrucomicrobia.</title>
        <authorList>
            <person name="Hou S."/>
            <person name="Makarova K.S."/>
            <person name="Saw J.H."/>
            <person name="Senin P."/>
            <person name="Ly B.V."/>
            <person name="Zhou Z."/>
            <person name="Ren Y."/>
            <person name="Wang J."/>
            <person name="Galperin M.Y."/>
            <person name="Omelchenko M.V."/>
            <person name="Wolf Y.I."/>
            <person name="Yutin N."/>
            <person name="Koonin E.V."/>
            <person name="Stott M.B."/>
            <person name="Mountain B.W."/>
            <person name="Crowe M.A."/>
            <person name="Smirnova A.V."/>
            <person name="Dunfield P.F."/>
            <person name="Feng L."/>
            <person name="Wang L."/>
            <person name="Alam M."/>
        </authorList>
    </citation>
    <scope>NUCLEOTIDE SEQUENCE [LARGE SCALE GENOMIC DNA]</scope>
    <source>
        <strain evidence="15">Isolate V4</strain>
    </source>
</reference>
<evidence type="ECO:0000256" key="11">
    <source>
        <dbReference type="ARBA" id="ARBA00057735"/>
    </source>
</evidence>
<dbReference type="InterPro" id="IPR039430">
    <property type="entry name" value="Thymidylate_kin-like_dom"/>
</dbReference>
<evidence type="ECO:0000256" key="5">
    <source>
        <dbReference type="ARBA" id="ARBA00022727"/>
    </source>
</evidence>
<dbReference type="KEGG" id="min:Minf_1637"/>
<proteinExistence type="inferred from homology"/>
<evidence type="ECO:0000256" key="1">
    <source>
        <dbReference type="ARBA" id="ARBA00009776"/>
    </source>
</evidence>
<evidence type="ECO:0000313" key="14">
    <source>
        <dbReference type="EMBL" id="ACD83691.1"/>
    </source>
</evidence>
<keyword evidence="4 12" id="KW-0808">Transferase</keyword>
<protein>
    <recommendedName>
        <fullName evidence="3 12">Thymidylate kinase</fullName>
        <ecNumber evidence="2 12">2.7.4.9</ecNumber>
    </recommendedName>
    <alternativeName>
        <fullName evidence="9 12">dTMP kinase</fullName>
    </alternativeName>
</protein>
<dbReference type="InterPro" id="IPR027417">
    <property type="entry name" value="P-loop_NTPase"/>
</dbReference>
<gene>
    <name evidence="12 14" type="primary">tmk</name>
    <name evidence="14" type="ordered locus">Minf_1637</name>
</gene>
<dbReference type="GO" id="GO:0006227">
    <property type="term" value="P:dUDP biosynthetic process"/>
    <property type="evidence" value="ECO:0007669"/>
    <property type="project" value="TreeGrafter"/>
</dbReference>
<comment type="function">
    <text evidence="11 12">Phosphorylation of dTMP to form dTDP in both de novo and salvage pathways of dTTP synthesis.</text>
</comment>
<evidence type="ECO:0000256" key="3">
    <source>
        <dbReference type="ARBA" id="ARBA00017144"/>
    </source>
</evidence>
<evidence type="ECO:0000256" key="10">
    <source>
        <dbReference type="ARBA" id="ARBA00048743"/>
    </source>
</evidence>
<dbReference type="AlphaFoldDB" id="B3DWM8"/>
<dbReference type="Proteomes" id="UP000009149">
    <property type="component" value="Chromosome"/>
</dbReference>
<dbReference type="SUPFAM" id="SSF52540">
    <property type="entry name" value="P-loop containing nucleoside triphosphate hydrolases"/>
    <property type="match status" value="1"/>
</dbReference>
<dbReference type="HOGENOM" id="CLU_049131_0_2_0"/>
<dbReference type="GO" id="GO:0006233">
    <property type="term" value="P:dTDP biosynthetic process"/>
    <property type="evidence" value="ECO:0007669"/>
    <property type="project" value="InterPro"/>
</dbReference>
<evidence type="ECO:0000256" key="6">
    <source>
        <dbReference type="ARBA" id="ARBA00022741"/>
    </source>
</evidence>
<dbReference type="EMBL" id="CP000975">
    <property type="protein sequence ID" value="ACD83691.1"/>
    <property type="molecule type" value="Genomic_DNA"/>
</dbReference>
<evidence type="ECO:0000313" key="15">
    <source>
        <dbReference type="Proteomes" id="UP000009149"/>
    </source>
</evidence>
<comment type="catalytic activity">
    <reaction evidence="10 12">
        <text>dTMP + ATP = dTDP + ADP</text>
        <dbReference type="Rhea" id="RHEA:13517"/>
        <dbReference type="ChEBI" id="CHEBI:30616"/>
        <dbReference type="ChEBI" id="CHEBI:58369"/>
        <dbReference type="ChEBI" id="CHEBI:63528"/>
        <dbReference type="ChEBI" id="CHEBI:456216"/>
        <dbReference type="EC" id="2.7.4.9"/>
    </reaction>
</comment>
<feature type="binding site" evidence="12">
    <location>
        <begin position="25"/>
        <end position="32"/>
    </location>
    <ligand>
        <name>ATP</name>
        <dbReference type="ChEBI" id="CHEBI:30616"/>
    </ligand>
</feature>
<dbReference type="GO" id="GO:0005829">
    <property type="term" value="C:cytosol"/>
    <property type="evidence" value="ECO:0007669"/>
    <property type="project" value="TreeGrafter"/>
</dbReference>
<dbReference type="GO" id="GO:0006235">
    <property type="term" value="P:dTTP biosynthetic process"/>
    <property type="evidence" value="ECO:0007669"/>
    <property type="project" value="UniProtKB-UniRule"/>
</dbReference>
<dbReference type="PANTHER" id="PTHR10344">
    <property type="entry name" value="THYMIDYLATE KINASE"/>
    <property type="match status" value="1"/>
</dbReference>
<dbReference type="HAMAP" id="MF_00165">
    <property type="entry name" value="Thymidylate_kinase"/>
    <property type="match status" value="1"/>
</dbReference>
<keyword evidence="6 12" id="KW-0547">Nucleotide-binding</keyword>
<name>B3DWM8_METI4</name>
<dbReference type="GO" id="GO:0004798">
    <property type="term" value="F:dTMP kinase activity"/>
    <property type="evidence" value="ECO:0007669"/>
    <property type="project" value="UniProtKB-UniRule"/>
</dbReference>
<keyword evidence="5 12" id="KW-0545">Nucleotide biosynthesis</keyword>
<dbReference type="CDD" id="cd01672">
    <property type="entry name" value="TMPK"/>
    <property type="match status" value="1"/>
</dbReference>
<evidence type="ECO:0000256" key="9">
    <source>
        <dbReference type="ARBA" id="ARBA00029962"/>
    </source>
</evidence>
<feature type="domain" description="Thymidylate kinase-like" evidence="13">
    <location>
        <begin position="23"/>
        <end position="210"/>
    </location>
</feature>
<dbReference type="GO" id="GO:0005524">
    <property type="term" value="F:ATP binding"/>
    <property type="evidence" value="ECO:0007669"/>
    <property type="project" value="UniProtKB-UniRule"/>
</dbReference>
<organism evidence="14 15">
    <name type="scientific">Methylacidiphilum infernorum (isolate V4)</name>
    <name type="common">Methylokorus infernorum (strain V4)</name>
    <dbReference type="NCBI Taxonomy" id="481448"/>
    <lineage>
        <taxon>Bacteria</taxon>
        <taxon>Pseudomonadati</taxon>
        <taxon>Verrucomicrobiota</taxon>
        <taxon>Methylacidiphilae</taxon>
        <taxon>Methylacidiphilales</taxon>
        <taxon>Methylacidiphilaceae</taxon>
        <taxon>Methylacidiphilum (ex Ratnadevi et al. 2023)</taxon>
    </lineage>
</organism>
<dbReference type="eggNOG" id="COG0125">
    <property type="taxonomic scope" value="Bacteria"/>
</dbReference>
<dbReference type="NCBIfam" id="TIGR00041">
    <property type="entry name" value="DTMP_kinase"/>
    <property type="match status" value="1"/>
</dbReference>
<evidence type="ECO:0000256" key="4">
    <source>
        <dbReference type="ARBA" id="ARBA00022679"/>
    </source>
</evidence>
<accession>B3DWM8</accession>
<dbReference type="STRING" id="481448.Minf_1637"/>
<sequence>MDSSRHPRRTESMEGIKARFISFEGSEGCGKTTQIRLLKKRLEDHGQKVVIVREPGTTKLGEKLRRILKHSSLSLYPLTELFLFEASRVELTKRVIEPEMAKNSWILADRFVDSTLVYQGIIRGIPLKTIEELNELASSGIKPTLTILLDIPHQCSRSRIKKRDHKKTITDRLQDEFEKSLEQIRQAYLELAQREPHRFYIVKGTDSPQFISALIWEKVENVFKL</sequence>
<dbReference type="InterPro" id="IPR018094">
    <property type="entry name" value="Thymidylate_kinase"/>
</dbReference>
<dbReference type="FunFam" id="3.40.50.300:FF:000225">
    <property type="entry name" value="Thymidylate kinase"/>
    <property type="match status" value="1"/>
</dbReference>
<keyword evidence="8 12" id="KW-0067">ATP-binding</keyword>
<evidence type="ECO:0000259" key="13">
    <source>
        <dbReference type="Pfam" id="PF02223"/>
    </source>
</evidence>
<keyword evidence="7 12" id="KW-0418">Kinase</keyword>
<dbReference type="Gene3D" id="3.40.50.300">
    <property type="entry name" value="P-loop containing nucleotide triphosphate hydrolases"/>
    <property type="match status" value="1"/>
</dbReference>
<dbReference type="Pfam" id="PF02223">
    <property type="entry name" value="Thymidylate_kin"/>
    <property type="match status" value="1"/>
</dbReference>
<comment type="similarity">
    <text evidence="1 12">Belongs to the thymidylate kinase family.</text>
</comment>
<dbReference type="EC" id="2.7.4.9" evidence="2 12"/>
<evidence type="ECO:0000256" key="12">
    <source>
        <dbReference type="HAMAP-Rule" id="MF_00165"/>
    </source>
</evidence>
<evidence type="ECO:0000256" key="8">
    <source>
        <dbReference type="ARBA" id="ARBA00022840"/>
    </source>
</evidence>